<keyword evidence="4" id="KW-0862">Zinc</keyword>
<comment type="caution">
    <text evidence="6">The sequence shown here is derived from an EMBL/GenBank/DDBJ whole genome shotgun (WGS) entry which is preliminary data.</text>
</comment>
<dbReference type="InterPro" id="IPR012947">
    <property type="entry name" value="tRNA_SAD"/>
</dbReference>
<evidence type="ECO:0000313" key="6">
    <source>
        <dbReference type="EMBL" id="CAI9966138.1"/>
    </source>
</evidence>
<comment type="cofactor">
    <cofactor evidence="1">
        <name>Zn(2+)</name>
        <dbReference type="ChEBI" id="CHEBI:29105"/>
    </cofactor>
</comment>
<dbReference type="GO" id="GO:0005524">
    <property type="term" value="F:ATP binding"/>
    <property type="evidence" value="ECO:0007669"/>
    <property type="project" value="InterPro"/>
</dbReference>
<dbReference type="InterPro" id="IPR018163">
    <property type="entry name" value="Thr/Ala-tRNA-synth_IIc_edit"/>
</dbReference>
<accession>A0AA86R4T7</accession>
<dbReference type="SMART" id="SM00863">
    <property type="entry name" value="tRNA_SAD"/>
    <property type="match status" value="1"/>
</dbReference>
<dbReference type="InterPro" id="IPR009000">
    <property type="entry name" value="Transl_B-barrel_sf"/>
</dbReference>
<evidence type="ECO:0000256" key="3">
    <source>
        <dbReference type="ARBA" id="ARBA00022723"/>
    </source>
</evidence>
<dbReference type="SUPFAM" id="SSF50447">
    <property type="entry name" value="Translation proteins"/>
    <property type="match status" value="1"/>
</dbReference>
<dbReference type="Pfam" id="PF07973">
    <property type="entry name" value="tRNA_SAD"/>
    <property type="match status" value="1"/>
</dbReference>
<evidence type="ECO:0000256" key="1">
    <source>
        <dbReference type="ARBA" id="ARBA00001947"/>
    </source>
</evidence>
<dbReference type="EMBL" id="CAXDID020000059">
    <property type="protein sequence ID" value="CAL6009443.1"/>
    <property type="molecule type" value="Genomic_DNA"/>
</dbReference>
<dbReference type="GO" id="GO:0004812">
    <property type="term" value="F:aminoacyl-tRNA ligase activity"/>
    <property type="evidence" value="ECO:0007669"/>
    <property type="project" value="InterPro"/>
</dbReference>
<keyword evidence="8" id="KW-1185">Reference proteome</keyword>
<protein>
    <submittedName>
        <fullName evidence="6">Putative</fullName>
    </submittedName>
</protein>
<reference evidence="7 8" key="2">
    <citation type="submission" date="2024-07" db="EMBL/GenBank/DDBJ databases">
        <authorList>
            <person name="Akdeniz Z."/>
        </authorList>
    </citation>
    <scope>NUCLEOTIDE SEQUENCE [LARGE SCALE GENOMIC DNA]</scope>
</reference>
<dbReference type="InterPro" id="IPR051335">
    <property type="entry name" value="Alanyl-tRNA_Editing_Enzymes"/>
</dbReference>
<feature type="domain" description="Threonyl/alanyl tRNA synthetase SAD" evidence="5">
    <location>
        <begin position="175"/>
        <end position="217"/>
    </location>
</feature>
<dbReference type="AlphaFoldDB" id="A0AA86R4T7"/>
<keyword evidence="3" id="KW-0479">Metal-binding</keyword>
<dbReference type="PANTHER" id="PTHR43462">
    <property type="entry name" value="ALANYL-TRNA EDITING PROTEIN"/>
    <property type="match status" value="1"/>
</dbReference>
<proteinExistence type="inferred from homology"/>
<comment type="similarity">
    <text evidence="2">Belongs to the class-II aminoacyl-tRNA synthetase family. Alax-L subfamily.</text>
</comment>
<dbReference type="PANTHER" id="PTHR43462:SF1">
    <property type="entry name" value="ALANYL-TRNA EDITING PROTEIN AARSD1"/>
    <property type="match status" value="1"/>
</dbReference>
<dbReference type="GO" id="GO:0043039">
    <property type="term" value="P:tRNA aminoacylation"/>
    <property type="evidence" value="ECO:0007669"/>
    <property type="project" value="InterPro"/>
</dbReference>
<evidence type="ECO:0000256" key="2">
    <source>
        <dbReference type="ARBA" id="ARBA00008429"/>
    </source>
</evidence>
<name>A0AA86R4T7_9EUKA</name>
<dbReference type="EMBL" id="CATOUU010000998">
    <property type="protein sequence ID" value="CAI9966138.1"/>
    <property type="molecule type" value="Genomic_DNA"/>
</dbReference>
<dbReference type="Proteomes" id="UP001642409">
    <property type="component" value="Unassembled WGS sequence"/>
</dbReference>
<dbReference type="GO" id="GO:0002196">
    <property type="term" value="F:Ser-tRNA(Ala) deacylase activity"/>
    <property type="evidence" value="ECO:0007669"/>
    <property type="project" value="TreeGrafter"/>
</dbReference>
<dbReference type="Gene3D" id="3.30.980.10">
    <property type="entry name" value="Threonyl-trna Synthetase, Chain A, domain 2"/>
    <property type="match status" value="1"/>
</dbReference>
<gene>
    <name evidence="7" type="ORF">HINF_LOCUS21605</name>
    <name evidence="6" type="ORF">HINF_LOCUS53783</name>
</gene>
<dbReference type="GO" id="GO:0046872">
    <property type="term" value="F:metal ion binding"/>
    <property type="evidence" value="ECO:0007669"/>
    <property type="project" value="UniProtKB-KW"/>
</dbReference>
<organism evidence="6">
    <name type="scientific">Hexamita inflata</name>
    <dbReference type="NCBI Taxonomy" id="28002"/>
    <lineage>
        <taxon>Eukaryota</taxon>
        <taxon>Metamonada</taxon>
        <taxon>Diplomonadida</taxon>
        <taxon>Hexamitidae</taxon>
        <taxon>Hexamitinae</taxon>
        <taxon>Hexamita</taxon>
    </lineage>
</organism>
<evidence type="ECO:0000313" key="8">
    <source>
        <dbReference type="Proteomes" id="UP001642409"/>
    </source>
</evidence>
<evidence type="ECO:0000256" key="4">
    <source>
        <dbReference type="ARBA" id="ARBA00022833"/>
    </source>
</evidence>
<evidence type="ECO:0000313" key="7">
    <source>
        <dbReference type="EMBL" id="CAL6009443.1"/>
    </source>
</evidence>
<sequence>MHRYIESPKIFEFETQITEVKQVGELFHVNLAESYYFPEAGGQPADRGTINGVKIVQVIDQHPIVHVLEQNPGSASAKCIIDKAYRLENSRQHTGQHILSAVALSMFGADSSSFKIAEPYSTVELNKKLVREQLDALQLRVNEIILENIPVTSTIINDLENIPSTLRHSYNFVPLRLVQINNIDTCPCCGSHVQQTGELGQCSIFGVEPVKTGMKLYFSFGLSCLGVVRNKLQIVNKLCEQFTCGDDILVKNVENAVQNVKFLTKKFNDVFKKISPLWITQNTFKTQQYVGCFIDFTCESADANFVVSTLQKENAKVIVAFVDGNATNITVCDKEGGAEAMQKKIEEKGFKMGKCGGNAQRRTIIVEKKLTKENITQIAE</sequence>
<evidence type="ECO:0000259" key="5">
    <source>
        <dbReference type="SMART" id="SM00863"/>
    </source>
</evidence>
<dbReference type="Gene3D" id="2.40.30.130">
    <property type="match status" value="1"/>
</dbReference>
<reference evidence="6" key="1">
    <citation type="submission" date="2023-06" db="EMBL/GenBank/DDBJ databases">
        <authorList>
            <person name="Kurt Z."/>
        </authorList>
    </citation>
    <scope>NUCLEOTIDE SEQUENCE</scope>
</reference>
<dbReference type="SUPFAM" id="SSF55186">
    <property type="entry name" value="ThrRS/AlaRS common domain"/>
    <property type="match status" value="1"/>
</dbReference>